<evidence type="ECO:0000313" key="1">
    <source>
        <dbReference type="EMBL" id="VFJ95859.1"/>
    </source>
</evidence>
<gene>
    <name evidence="1" type="ORF">BECKH772A_GA0070896_100931</name>
    <name evidence="2" type="ORF">BECKH772B_GA0070898_101171</name>
    <name evidence="3" type="ORF">BECKH772C_GA0070978_101091</name>
</gene>
<dbReference type="AlphaFoldDB" id="A0A450UTH4"/>
<protein>
    <submittedName>
        <fullName evidence="1">Uncharacterized protein</fullName>
    </submittedName>
</protein>
<dbReference type="EMBL" id="CAADFJ010000109">
    <property type="protein sequence ID" value="VFK02937.1"/>
    <property type="molecule type" value="Genomic_DNA"/>
</dbReference>
<organism evidence="1">
    <name type="scientific">Candidatus Kentrum eta</name>
    <dbReference type="NCBI Taxonomy" id="2126337"/>
    <lineage>
        <taxon>Bacteria</taxon>
        <taxon>Pseudomonadati</taxon>
        <taxon>Pseudomonadota</taxon>
        <taxon>Gammaproteobacteria</taxon>
        <taxon>Candidatus Kentrum</taxon>
    </lineage>
</organism>
<evidence type="ECO:0000313" key="3">
    <source>
        <dbReference type="EMBL" id="VFK02937.1"/>
    </source>
</evidence>
<proteinExistence type="predicted"/>
<dbReference type="EMBL" id="CAADFI010000117">
    <property type="protein sequence ID" value="VFJ97694.1"/>
    <property type="molecule type" value="Genomic_DNA"/>
</dbReference>
<accession>A0A450UTH4</accession>
<reference evidence="1" key="1">
    <citation type="submission" date="2019-02" db="EMBL/GenBank/DDBJ databases">
        <authorList>
            <person name="Gruber-Vodicka R. H."/>
            <person name="Seah K. B. B."/>
        </authorList>
    </citation>
    <scope>NUCLEOTIDE SEQUENCE</scope>
    <source>
        <strain evidence="3">BECK_SA2B12</strain>
        <strain evidence="1">BECK_SA2B15</strain>
        <strain evidence="2">BECK_SA2B20</strain>
    </source>
</reference>
<name>A0A450UTH4_9GAMM</name>
<sequence length="70" mass="7822">MVPLRGAGDGVYSLMLESRDSFPVAGSVAFHGRHFKCLFQAIRVHVGGVLYEKELGKLYDGFSRFRCIKT</sequence>
<evidence type="ECO:0000313" key="2">
    <source>
        <dbReference type="EMBL" id="VFJ97694.1"/>
    </source>
</evidence>
<dbReference type="EMBL" id="CAADFG010000093">
    <property type="protein sequence ID" value="VFJ95859.1"/>
    <property type="molecule type" value="Genomic_DNA"/>
</dbReference>